<dbReference type="Gene3D" id="3.40.190.10">
    <property type="entry name" value="Periplasmic binding protein-like II"/>
    <property type="match status" value="2"/>
</dbReference>
<dbReference type="PROSITE" id="PS51257">
    <property type="entry name" value="PROKAR_LIPOPROTEIN"/>
    <property type="match status" value="1"/>
</dbReference>
<gene>
    <name evidence="1" type="ORF">ENN70_00540</name>
    <name evidence="2" type="ORF">ENW66_08505</name>
</gene>
<evidence type="ECO:0000313" key="2">
    <source>
        <dbReference type="EMBL" id="HFW32968.1"/>
    </source>
</evidence>
<accession>A0A7C2SN05</accession>
<dbReference type="NCBIfam" id="TIGR02122">
    <property type="entry name" value="TRAP_TAXI"/>
    <property type="match status" value="1"/>
</dbReference>
<organism evidence="1">
    <name type="scientific">Archaeoglobus fulgidus</name>
    <dbReference type="NCBI Taxonomy" id="2234"/>
    <lineage>
        <taxon>Archaea</taxon>
        <taxon>Methanobacteriati</taxon>
        <taxon>Methanobacteriota</taxon>
        <taxon>Archaeoglobi</taxon>
        <taxon>Archaeoglobales</taxon>
        <taxon>Archaeoglobaceae</taxon>
        <taxon>Archaeoglobus</taxon>
    </lineage>
</organism>
<protein>
    <submittedName>
        <fullName evidence="1">TAXI family TRAP transporter solute-binding subunit</fullName>
    </submittedName>
</protein>
<dbReference type="EMBL" id="DTLB01000049">
    <property type="protein sequence ID" value="HFW32968.1"/>
    <property type="molecule type" value="Genomic_DNA"/>
</dbReference>
<dbReference type="Pfam" id="PF16868">
    <property type="entry name" value="NMT1_3"/>
    <property type="match status" value="1"/>
</dbReference>
<dbReference type="PANTHER" id="PTHR42941">
    <property type="entry name" value="SLL1037 PROTEIN"/>
    <property type="match status" value="1"/>
</dbReference>
<proteinExistence type="predicted"/>
<reference evidence="1" key="1">
    <citation type="journal article" date="2020" name="mSystems">
        <title>Genome- and Community-Level Interaction Insights into Carbon Utilization and Element Cycling Functions of Hydrothermarchaeota in Hydrothermal Sediment.</title>
        <authorList>
            <person name="Zhou Z."/>
            <person name="Liu Y."/>
            <person name="Xu W."/>
            <person name="Pan J."/>
            <person name="Luo Z.H."/>
            <person name="Li M."/>
        </authorList>
    </citation>
    <scope>NUCLEOTIDE SEQUENCE [LARGE SCALE GENOMIC DNA]</scope>
    <source>
        <strain evidence="1">SpSt-12</strain>
        <strain evidence="2">SpSt-87</strain>
    </source>
</reference>
<dbReference type="InterPro" id="IPR011852">
    <property type="entry name" value="TRAP_TAXI"/>
</dbReference>
<name>A0A7C2SN05_ARCFL</name>
<dbReference type="EMBL" id="DSCQ01000008">
    <property type="protein sequence ID" value="HET20612.1"/>
    <property type="molecule type" value="Genomic_DNA"/>
</dbReference>
<dbReference type="AlphaFoldDB" id="A0A7C2SN05"/>
<sequence>MAKKGAITILVLLALAVVFAGCQQPEQPKTPTPTPTPTPTATPQVTSLTIASGTVGGVYIYYCSGMASIYSKYLGISANAVQTKASVDNLLYVSRSPGDTIGIALIKSVNDAWYGKLAAFENKPQDWIRVLWVTYKTPIHIVTTSDSGIKTVYDLKGKRVSTGAPGSGTEIDAFAILSAAGLDASKDFSVWQRLGAKESADALLDGKIDAYFWSGTIPTASVSELATNLKQRGKQIAFVAIPDDVVEKLNENYPGLYVKDVMMKEYYESPEDVQTVSTLNVIFCHKDLPEEFVYTLVKTVFEHIDELYAVHPAAKQTTLQNAMLYKGDIPYHPGALKYYREMGVTK</sequence>
<comment type="caution">
    <text evidence="1">The sequence shown here is derived from an EMBL/GenBank/DDBJ whole genome shotgun (WGS) entry which is preliminary data.</text>
</comment>
<evidence type="ECO:0000313" key="1">
    <source>
        <dbReference type="EMBL" id="HET20612.1"/>
    </source>
</evidence>
<dbReference type="PANTHER" id="PTHR42941:SF1">
    <property type="entry name" value="SLL1037 PROTEIN"/>
    <property type="match status" value="1"/>
</dbReference>
<dbReference type="SUPFAM" id="SSF53850">
    <property type="entry name" value="Periplasmic binding protein-like II"/>
    <property type="match status" value="1"/>
</dbReference>